<sequence length="312" mass="35604">MILYCQLRFPIDKHPGATVHTIEHEILPSECNQLKQLIDHTPSETADYQVQTWTSAYQTTESESLMTTGTTNTNKSPFNRRLLTILLGRASNIYYIRINLTNFQDRWVSSHISITSDGRTFFRYRGDLGPMVTQIIAYQNEEKRFFAVGPQRSSFVSTRDLTGQWTRICLSEYSNYIDGKNRTNATYLSLLWGGGGKHGRLTSIYVVRSVQNSQWTTGTCTSTVFTTKTRRSQFGRTKPVYDCRHPAEQISQVYHGVTAYSAQPHISVLCISVLLNSFVSFVILCCLHTRIIIERMVVVFNFIDSLPLLVLN</sequence>
<proteinExistence type="predicted"/>
<dbReference type="OrthoDB" id="6317662at2759"/>
<reference evidence="2 3" key="1">
    <citation type="submission" date="2019-04" db="EMBL/GenBank/DDBJ databases">
        <title>Annotation for the trematode Fasciola gigantica.</title>
        <authorList>
            <person name="Choi Y.-J."/>
        </authorList>
    </citation>
    <scope>NUCLEOTIDE SEQUENCE [LARGE SCALE GENOMIC DNA]</scope>
    <source>
        <strain evidence="2">Uganda_cow_1</strain>
    </source>
</reference>
<dbReference type="Proteomes" id="UP000316759">
    <property type="component" value="Unassembled WGS sequence"/>
</dbReference>
<keyword evidence="1" id="KW-0472">Membrane</keyword>
<evidence type="ECO:0000256" key="1">
    <source>
        <dbReference type="SAM" id="Phobius"/>
    </source>
</evidence>
<feature type="transmembrane region" description="Helical" evidence="1">
    <location>
        <begin position="266"/>
        <end position="287"/>
    </location>
</feature>
<evidence type="ECO:0000313" key="2">
    <source>
        <dbReference type="EMBL" id="TPP61922.1"/>
    </source>
</evidence>
<keyword evidence="3" id="KW-1185">Reference proteome</keyword>
<keyword evidence="1" id="KW-1133">Transmembrane helix</keyword>
<organism evidence="2 3">
    <name type="scientific">Fasciola gigantica</name>
    <name type="common">Giant liver fluke</name>
    <dbReference type="NCBI Taxonomy" id="46835"/>
    <lineage>
        <taxon>Eukaryota</taxon>
        <taxon>Metazoa</taxon>
        <taxon>Spiralia</taxon>
        <taxon>Lophotrochozoa</taxon>
        <taxon>Platyhelminthes</taxon>
        <taxon>Trematoda</taxon>
        <taxon>Digenea</taxon>
        <taxon>Plagiorchiida</taxon>
        <taxon>Echinostomata</taxon>
        <taxon>Echinostomatoidea</taxon>
        <taxon>Fasciolidae</taxon>
        <taxon>Fasciola</taxon>
    </lineage>
</organism>
<comment type="caution">
    <text evidence="2">The sequence shown here is derived from an EMBL/GenBank/DDBJ whole genome shotgun (WGS) entry which is preliminary data.</text>
</comment>
<accession>A0A504YJK0</accession>
<dbReference type="AlphaFoldDB" id="A0A504YJK0"/>
<protein>
    <submittedName>
        <fullName evidence="2">Uncharacterized protein</fullName>
    </submittedName>
</protein>
<name>A0A504YJK0_FASGI</name>
<keyword evidence="1" id="KW-0812">Transmembrane</keyword>
<evidence type="ECO:0000313" key="3">
    <source>
        <dbReference type="Proteomes" id="UP000316759"/>
    </source>
</evidence>
<gene>
    <name evidence="2" type="ORF">FGIG_03127</name>
</gene>
<dbReference type="EMBL" id="SUNJ01007516">
    <property type="protein sequence ID" value="TPP61922.1"/>
    <property type="molecule type" value="Genomic_DNA"/>
</dbReference>